<keyword evidence="3 4" id="KW-0418">Kinase</keyword>
<keyword evidence="2 4" id="KW-0808">Transferase</keyword>
<evidence type="ECO:0000256" key="2">
    <source>
        <dbReference type="ARBA" id="ARBA00022679"/>
    </source>
</evidence>
<protein>
    <submittedName>
        <fullName evidence="5">Glycerate kinase</fullName>
    </submittedName>
</protein>
<dbReference type="PANTHER" id="PTHR21599">
    <property type="entry name" value="GLYCERATE KINASE"/>
    <property type="match status" value="1"/>
</dbReference>
<evidence type="ECO:0000256" key="4">
    <source>
        <dbReference type="PIRNR" id="PIRNR006078"/>
    </source>
</evidence>
<organism evidence="5 6">
    <name type="scientific">Isoptericola cucumis</name>
    <dbReference type="NCBI Taxonomy" id="1776856"/>
    <lineage>
        <taxon>Bacteria</taxon>
        <taxon>Bacillati</taxon>
        <taxon>Actinomycetota</taxon>
        <taxon>Actinomycetes</taxon>
        <taxon>Micrococcales</taxon>
        <taxon>Promicromonosporaceae</taxon>
        <taxon>Isoptericola</taxon>
    </lineage>
</organism>
<sequence>MTTTDRAPRVLLAPDKFKGSLSAGEVAAHLAAGLRRAVPDVVTDELPVADGGEGTLEAALAAGCTPVDLVATGPLGEPVATRYARRGTTAVVEMAAVSGLAMVRPGRATALAATSRGLGELVAHALDAGAREIVVGVGGSASTDGGAGMLAALGARLTSGAGDVADGGGHLHEITDVDLAGLHPALAETEIVLASDVDNPLLGEHGAAAVYGPQKGADPATLAELELGLATWVDVLATVGVTGARDHAAAAGAGAAGGVGFACLLLGAVRRPGVEEVLALTGFADRLVGVDLVVTGEGSLDAQSLHGKTPVGVAAAAAAAGVPAVAVCGRSGLTAAQAAAAGLGAVHALTDVEPDVGRCIAEAGPLLESLAPRLADHLPTPVALHAAGAETSTSWEHA</sequence>
<gene>
    <name evidence="5" type="ORF">GCM10007368_08470</name>
</gene>
<dbReference type="Gene3D" id="3.40.50.10350">
    <property type="entry name" value="Glycerate kinase, domain 1"/>
    <property type="match status" value="1"/>
</dbReference>
<comment type="similarity">
    <text evidence="1 4">Belongs to the glycerate kinase type-1 family.</text>
</comment>
<proteinExistence type="inferred from homology"/>
<dbReference type="RefSeq" id="WP_188522439.1">
    <property type="nucleotide sequence ID" value="NZ_BMDG01000003.1"/>
</dbReference>
<evidence type="ECO:0000256" key="3">
    <source>
        <dbReference type="ARBA" id="ARBA00022777"/>
    </source>
</evidence>
<dbReference type="InterPro" id="IPR004381">
    <property type="entry name" value="Glycerate_kinase"/>
</dbReference>
<dbReference type="EMBL" id="BMDG01000003">
    <property type="protein sequence ID" value="GGI05902.1"/>
    <property type="molecule type" value="Genomic_DNA"/>
</dbReference>
<dbReference type="Pfam" id="PF02595">
    <property type="entry name" value="Gly_kinase"/>
    <property type="match status" value="1"/>
</dbReference>
<name>A0ABQ2B273_9MICO</name>
<dbReference type="InterPro" id="IPR018193">
    <property type="entry name" value="Glyc_kinase_flavodox-like_fold"/>
</dbReference>
<dbReference type="NCBIfam" id="TIGR00045">
    <property type="entry name" value="glycerate kinase"/>
    <property type="match status" value="1"/>
</dbReference>
<dbReference type="Proteomes" id="UP000632535">
    <property type="component" value="Unassembled WGS sequence"/>
</dbReference>
<comment type="caution">
    <text evidence="5">The sequence shown here is derived from an EMBL/GenBank/DDBJ whole genome shotgun (WGS) entry which is preliminary data.</text>
</comment>
<dbReference type="SUPFAM" id="SSF110738">
    <property type="entry name" value="Glycerate kinase I"/>
    <property type="match status" value="1"/>
</dbReference>
<evidence type="ECO:0000313" key="5">
    <source>
        <dbReference type="EMBL" id="GGI05902.1"/>
    </source>
</evidence>
<keyword evidence="6" id="KW-1185">Reference proteome</keyword>
<dbReference type="GO" id="GO:0016301">
    <property type="term" value="F:kinase activity"/>
    <property type="evidence" value="ECO:0007669"/>
    <property type="project" value="UniProtKB-KW"/>
</dbReference>
<dbReference type="PANTHER" id="PTHR21599:SF0">
    <property type="entry name" value="GLYCERATE KINASE"/>
    <property type="match status" value="1"/>
</dbReference>
<reference evidence="6" key="1">
    <citation type="journal article" date="2019" name="Int. J. Syst. Evol. Microbiol.">
        <title>The Global Catalogue of Microorganisms (GCM) 10K type strain sequencing project: providing services to taxonomists for standard genome sequencing and annotation.</title>
        <authorList>
            <consortium name="The Broad Institute Genomics Platform"/>
            <consortium name="The Broad Institute Genome Sequencing Center for Infectious Disease"/>
            <person name="Wu L."/>
            <person name="Ma J."/>
        </authorList>
    </citation>
    <scope>NUCLEOTIDE SEQUENCE [LARGE SCALE GENOMIC DNA]</scope>
    <source>
        <strain evidence="6">CCM 8653</strain>
    </source>
</reference>
<dbReference type="InterPro" id="IPR018197">
    <property type="entry name" value="Glycerate_kinase_RE-like"/>
</dbReference>
<dbReference type="InterPro" id="IPR036129">
    <property type="entry name" value="Glycerate_kinase_sf"/>
</dbReference>
<evidence type="ECO:0000313" key="6">
    <source>
        <dbReference type="Proteomes" id="UP000632535"/>
    </source>
</evidence>
<accession>A0ABQ2B273</accession>
<dbReference type="PIRSF" id="PIRSF006078">
    <property type="entry name" value="GlxK"/>
    <property type="match status" value="1"/>
</dbReference>
<evidence type="ECO:0000256" key="1">
    <source>
        <dbReference type="ARBA" id="ARBA00006284"/>
    </source>
</evidence>
<dbReference type="Gene3D" id="3.90.1510.10">
    <property type="entry name" value="Glycerate kinase, domain 2"/>
    <property type="match status" value="1"/>
</dbReference>